<dbReference type="PROSITE" id="PS00187">
    <property type="entry name" value="TPP_ENZYMES"/>
    <property type="match status" value="1"/>
</dbReference>
<feature type="domain" description="Thiamine pyrophosphate enzyme N-terminal TPP-binding" evidence="6">
    <location>
        <begin position="9"/>
        <end position="125"/>
    </location>
</feature>
<dbReference type="InterPro" id="IPR029035">
    <property type="entry name" value="DHS-like_NAD/FAD-binding_dom"/>
</dbReference>
<dbReference type="PANTHER" id="PTHR18968:SF129">
    <property type="entry name" value="ACETOLACTATE SYNTHASE"/>
    <property type="match status" value="1"/>
</dbReference>
<sequence length="538" mass="55356">MNDQPHLTTGAEAMLHSFAAAGMPAIFGVPGGGSSLDLIAAAKARGIPFLLARTENGAGIMASALAELTHKPVGLLTTRGPGVSNAANGMANAALERAPVILVADGFAARESRYVTHQLFDQAAMMAPVTRARGVGAAEAPRVLEAALTAPRGPGYLELAGDAARAPAAPGAPFTPPVLAAPSPGAMAEARRMLAAAQRPALIIGLEATEPARAAATRRLAEALGCPGLVTYKAKGVLPDSHPLFGGVFTGGEAEAPLLREADLILLLGADPVEFVGQPWRYSAPILDLACAAREMEYRKPELAIIGAWEMAAAALAEDAPRRPWPEGRVGALRAAWLAALENAPGGNRGMAPSDIVRVTQDACRRLGADPRVTVDAGAHMFPATTFWQAERPGDLLISNGLATMGYALPAAIAAAWHEPSRGAVAFTGDGGLLMAIGELATAAAMGVNLTVVVFNDATLSLIDIKKGERDLPDGALDWPMADFATVMRGMGGRAWHAADADGLGAALAEAMALPGPRLIDVRTDPSSYPAQIKALRG</sequence>
<evidence type="ECO:0000256" key="1">
    <source>
        <dbReference type="ARBA" id="ARBA00007812"/>
    </source>
</evidence>
<dbReference type="Pfam" id="PF02775">
    <property type="entry name" value="TPP_enzyme_C"/>
    <property type="match status" value="1"/>
</dbReference>
<dbReference type="InterPro" id="IPR011766">
    <property type="entry name" value="TPP_enzyme_TPP-bd"/>
</dbReference>
<evidence type="ECO:0000256" key="2">
    <source>
        <dbReference type="ARBA" id="ARBA00023052"/>
    </source>
</evidence>
<protein>
    <submittedName>
        <fullName evidence="7">Thiamine pyrophosphate-binding protein</fullName>
    </submittedName>
</protein>
<comment type="similarity">
    <text evidence="1 3">Belongs to the TPP enzyme family.</text>
</comment>
<dbReference type="InterPro" id="IPR029061">
    <property type="entry name" value="THDP-binding"/>
</dbReference>
<dbReference type="EMBL" id="CP137852">
    <property type="protein sequence ID" value="WPB87351.1"/>
    <property type="molecule type" value="Genomic_DNA"/>
</dbReference>
<evidence type="ECO:0000313" key="8">
    <source>
        <dbReference type="Proteomes" id="UP001305521"/>
    </source>
</evidence>
<evidence type="ECO:0000256" key="3">
    <source>
        <dbReference type="RuleBase" id="RU362132"/>
    </source>
</evidence>
<dbReference type="CDD" id="cd00568">
    <property type="entry name" value="TPP_enzymes"/>
    <property type="match status" value="1"/>
</dbReference>
<dbReference type="Gene3D" id="3.40.50.1220">
    <property type="entry name" value="TPP-binding domain"/>
    <property type="match status" value="1"/>
</dbReference>
<dbReference type="SUPFAM" id="SSF52467">
    <property type="entry name" value="DHS-like NAD/FAD-binding domain"/>
    <property type="match status" value="1"/>
</dbReference>
<dbReference type="RefSeq" id="WP_318651304.1">
    <property type="nucleotide sequence ID" value="NZ_CP137852.1"/>
</dbReference>
<dbReference type="InterPro" id="IPR000399">
    <property type="entry name" value="TPP-bd_CS"/>
</dbReference>
<feature type="domain" description="Thiamine pyrophosphate enzyme TPP-binding" evidence="5">
    <location>
        <begin position="376"/>
        <end position="522"/>
    </location>
</feature>
<evidence type="ECO:0000259" key="4">
    <source>
        <dbReference type="Pfam" id="PF00205"/>
    </source>
</evidence>
<dbReference type="SUPFAM" id="SSF52518">
    <property type="entry name" value="Thiamin diphosphate-binding fold (THDP-binding)"/>
    <property type="match status" value="2"/>
</dbReference>
<dbReference type="Pfam" id="PF00205">
    <property type="entry name" value="TPP_enzyme_M"/>
    <property type="match status" value="1"/>
</dbReference>
<dbReference type="PANTHER" id="PTHR18968">
    <property type="entry name" value="THIAMINE PYROPHOSPHATE ENZYMES"/>
    <property type="match status" value="1"/>
</dbReference>
<evidence type="ECO:0000259" key="5">
    <source>
        <dbReference type="Pfam" id="PF02775"/>
    </source>
</evidence>
<dbReference type="Gene3D" id="3.40.50.970">
    <property type="match status" value="2"/>
</dbReference>
<dbReference type="CDD" id="cd07035">
    <property type="entry name" value="TPP_PYR_POX_like"/>
    <property type="match status" value="1"/>
</dbReference>
<keyword evidence="8" id="KW-1185">Reference proteome</keyword>
<dbReference type="InterPro" id="IPR045229">
    <property type="entry name" value="TPP_enz"/>
</dbReference>
<feature type="domain" description="Thiamine pyrophosphate enzyme central" evidence="4">
    <location>
        <begin position="188"/>
        <end position="312"/>
    </location>
</feature>
<evidence type="ECO:0000313" key="7">
    <source>
        <dbReference type="EMBL" id="WPB87351.1"/>
    </source>
</evidence>
<evidence type="ECO:0000259" key="6">
    <source>
        <dbReference type="Pfam" id="PF02776"/>
    </source>
</evidence>
<dbReference type="InterPro" id="IPR012000">
    <property type="entry name" value="Thiamin_PyroP_enz_cen_dom"/>
</dbReference>
<dbReference type="Proteomes" id="UP001305521">
    <property type="component" value="Chromosome"/>
</dbReference>
<dbReference type="InterPro" id="IPR012001">
    <property type="entry name" value="Thiamin_PyroP_enz_TPP-bd_dom"/>
</dbReference>
<dbReference type="Pfam" id="PF02776">
    <property type="entry name" value="TPP_enzyme_N"/>
    <property type="match status" value="1"/>
</dbReference>
<organism evidence="7 8">
    <name type="scientific">Sediminicoccus rosea</name>
    <dbReference type="NCBI Taxonomy" id="1225128"/>
    <lineage>
        <taxon>Bacteria</taxon>
        <taxon>Pseudomonadati</taxon>
        <taxon>Pseudomonadota</taxon>
        <taxon>Alphaproteobacteria</taxon>
        <taxon>Acetobacterales</taxon>
        <taxon>Roseomonadaceae</taxon>
        <taxon>Sediminicoccus</taxon>
    </lineage>
</organism>
<reference evidence="7 8" key="1">
    <citation type="submission" date="2023-11" db="EMBL/GenBank/DDBJ databases">
        <title>Arctic aerobic anoxygenic photoheterotroph Sediminicoccus rosea KRV36 adapts its photosynthesis to long days of polar summer.</title>
        <authorList>
            <person name="Tomasch J."/>
            <person name="Kopejtka K."/>
            <person name="Bily T."/>
            <person name="Gardiner A.T."/>
            <person name="Gardian Z."/>
            <person name="Shivaramu S."/>
            <person name="Koblizek M."/>
            <person name="Engelhardt F."/>
            <person name="Kaftan D."/>
        </authorList>
    </citation>
    <scope>NUCLEOTIDE SEQUENCE [LARGE SCALE GENOMIC DNA]</scope>
    <source>
        <strain evidence="7 8">R-30</strain>
    </source>
</reference>
<keyword evidence="2 3" id="KW-0786">Thiamine pyrophosphate</keyword>
<name>A0ABZ0PQ95_9PROT</name>
<accession>A0ABZ0PQ95</accession>
<gene>
    <name evidence="7" type="ORF">R9Z33_10810</name>
</gene>
<proteinExistence type="inferred from homology"/>